<organism evidence="2 3">
    <name type="scientific">Xanthomonas campestris pv. phaseoli</name>
    <dbReference type="NCBI Taxonomy" id="317013"/>
    <lineage>
        <taxon>Bacteria</taxon>
        <taxon>Pseudomonadati</taxon>
        <taxon>Pseudomonadota</taxon>
        <taxon>Gammaproteobacteria</taxon>
        <taxon>Lysobacterales</taxon>
        <taxon>Lysobacteraceae</taxon>
        <taxon>Xanthomonas</taxon>
    </lineage>
</organism>
<dbReference type="EMBL" id="OCYT01000107">
    <property type="protein sequence ID" value="SON83294.1"/>
    <property type="molecule type" value="Genomic_DNA"/>
</dbReference>
<protein>
    <submittedName>
        <fullName evidence="2">Uncharacterized protein</fullName>
    </submittedName>
</protein>
<sequence length="32" mass="3270">MFDLAGSTAQALDALPDAKVVLLARGGPDLSR</sequence>
<dbReference type="Proteomes" id="UP000234166">
    <property type="component" value="Unassembled WGS sequence"/>
</dbReference>
<keyword evidence="4" id="KW-1185">Reference proteome</keyword>
<evidence type="ECO:0000313" key="3">
    <source>
        <dbReference type="Proteomes" id="UP000234166"/>
    </source>
</evidence>
<evidence type="ECO:0000313" key="1">
    <source>
        <dbReference type="EMBL" id="SON83294.1"/>
    </source>
</evidence>
<accession>A0AB38E1H6</accession>
<name>A0AB38E1H6_XANCH</name>
<comment type="caution">
    <text evidence="2">The sequence shown here is derived from an EMBL/GenBank/DDBJ whole genome shotgun (WGS) entry which is preliminary data.</text>
</comment>
<dbReference type="Proteomes" id="UP000234181">
    <property type="component" value="Unassembled WGS sequence"/>
</dbReference>
<evidence type="ECO:0000313" key="4">
    <source>
        <dbReference type="Proteomes" id="UP000234181"/>
    </source>
</evidence>
<evidence type="ECO:0000313" key="2">
    <source>
        <dbReference type="EMBL" id="SON90394.1"/>
    </source>
</evidence>
<dbReference type="EMBL" id="OCYS01000102">
    <property type="protein sequence ID" value="SON90394.1"/>
    <property type="molecule type" value="Genomic_DNA"/>
</dbReference>
<dbReference type="AlphaFoldDB" id="A0AB38E1H6"/>
<reference evidence="3 4" key="1">
    <citation type="submission" date="2017-10" db="EMBL/GenBank/DDBJ databases">
        <authorList>
            <person name="Regsiter A."/>
            <person name="William W."/>
        </authorList>
    </citation>
    <scope>NUCLEOTIDE SEQUENCE [LARGE SCALE GENOMIC DNA]</scope>
    <source>
        <strain evidence="1 4">CFBP6984</strain>
        <strain evidence="2 3">CFBP7430</strain>
    </source>
</reference>
<proteinExistence type="predicted"/>
<gene>
    <name evidence="1" type="ORF">XAP6984_500030</name>
    <name evidence="2" type="ORF">XAP7430_470030</name>
</gene>